<dbReference type="InterPro" id="IPR036388">
    <property type="entry name" value="WH-like_DNA-bd_sf"/>
</dbReference>
<dbReference type="EMBL" id="DYXM01000075">
    <property type="protein sequence ID" value="HJE90156.1"/>
    <property type="molecule type" value="Genomic_DNA"/>
</dbReference>
<dbReference type="InterPro" id="IPR036390">
    <property type="entry name" value="WH_DNA-bd_sf"/>
</dbReference>
<name>A0A921JYR8_9ACTN</name>
<dbReference type="Proteomes" id="UP000776650">
    <property type="component" value="Unassembled WGS sequence"/>
</dbReference>
<evidence type="ECO:0000313" key="7">
    <source>
        <dbReference type="EMBL" id="HJE90156.1"/>
    </source>
</evidence>
<dbReference type="PANTHER" id="PTHR30346:SF29">
    <property type="entry name" value="LYSR SUBSTRATE-BINDING"/>
    <property type="match status" value="1"/>
</dbReference>
<evidence type="ECO:0000256" key="5">
    <source>
        <dbReference type="ARBA" id="ARBA00023163"/>
    </source>
</evidence>
<dbReference type="InterPro" id="IPR005119">
    <property type="entry name" value="LysR_subst-bd"/>
</dbReference>
<keyword evidence="5" id="KW-0804">Transcription</keyword>
<dbReference type="RefSeq" id="WP_303911111.1">
    <property type="nucleotide sequence ID" value="NZ_DYXM01000075.1"/>
</dbReference>
<dbReference type="SUPFAM" id="SSF46785">
    <property type="entry name" value="Winged helix' DNA-binding domain"/>
    <property type="match status" value="1"/>
</dbReference>
<dbReference type="Pfam" id="PF00126">
    <property type="entry name" value="HTH_1"/>
    <property type="match status" value="1"/>
</dbReference>
<dbReference type="SUPFAM" id="SSF53850">
    <property type="entry name" value="Periplasmic binding protein-like II"/>
    <property type="match status" value="1"/>
</dbReference>
<organism evidence="7 8">
    <name type="scientific">Dietzia timorensis</name>
    <dbReference type="NCBI Taxonomy" id="499555"/>
    <lineage>
        <taxon>Bacteria</taxon>
        <taxon>Bacillati</taxon>
        <taxon>Actinomycetota</taxon>
        <taxon>Actinomycetes</taxon>
        <taxon>Mycobacteriales</taxon>
        <taxon>Dietziaceae</taxon>
        <taxon>Dietzia</taxon>
    </lineage>
</organism>
<comment type="caution">
    <text evidence="7">The sequence shown here is derived from an EMBL/GenBank/DDBJ whole genome shotgun (WGS) entry which is preliminary data.</text>
</comment>
<dbReference type="Gene3D" id="3.40.190.10">
    <property type="entry name" value="Periplasmic binding protein-like II"/>
    <property type="match status" value="2"/>
</dbReference>
<evidence type="ECO:0000259" key="6">
    <source>
        <dbReference type="PROSITE" id="PS50931"/>
    </source>
</evidence>
<dbReference type="InterPro" id="IPR000847">
    <property type="entry name" value="LysR_HTH_N"/>
</dbReference>
<protein>
    <submittedName>
        <fullName evidence="7">LysR family transcriptional regulator</fullName>
    </submittedName>
</protein>
<evidence type="ECO:0000256" key="1">
    <source>
        <dbReference type="ARBA" id="ARBA00009437"/>
    </source>
</evidence>
<reference evidence="7" key="2">
    <citation type="submission" date="2021-09" db="EMBL/GenBank/DDBJ databases">
        <authorList>
            <person name="Gilroy R."/>
        </authorList>
    </citation>
    <scope>NUCLEOTIDE SEQUENCE</scope>
    <source>
        <strain evidence="7">ChiGjej1B1-18357</strain>
    </source>
</reference>
<evidence type="ECO:0000256" key="2">
    <source>
        <dbReference type="ARBA" id="ARBA00023015"/>
    </source>
</evidence>
<evidence type="ECO:0000256" key="4">
    <source>
        <dbReference type="ARBA" id="ARBA00023159"/>
    </source>
</evidence>
<dbReference type="GO" id="GO:0032993">
    <property type="term" value="C:protein-DNA complex"/>
    <property type="evidence" value="ECO:0007669"/>
    <property type="project" value="TreeGrafter"/>
</dbReference>
<gene>
    <name evidence="7" type="ORF">K8V11_04010</name>
</gene>
<evidence type="ECO:0000256" key="3">
    <source>
        <dbReference type="ARBA" id="ARBA00023125"/>
    </source>
</evidence>
<dbReference type="Gene3D" id="1.10.10.10">
    <property type="entry name" value="Winged helix-like DNA-binding domain superfamily/Winged helix DNA-binding domain"/>
    <property type="match status" value="1"/>
</dbReference>
<proteinExistence type="inferred from homology"/>
<comment type="similarity">
    <text evidence="1">Belongs to the LysR transcriptional regulatory family.</text>
</comment>
<dbReference type="Pfam" id="PF03466">
    <property type="entry name" value="LysR_substrate"/>
    <property type="match status" value="1"/>
</dbReference>
<sequence>MIDLHRLRVFRAVVAAGSISAASESLGYTKSAISQQLNAFARETGLTLFVRSGRGLSLTGAGKELFDASRTLVREHAALETLVDSLNEGRRSPLVLGTFASAGEALLPQVLAELSSEYTDPPVNVVLSDIAPPATRPDVDLRVEVPGQETPVPHGYTRVEITTDPYVAVLPPAHRLADRPAIRLGELKDEKWIRDDVAESPCSVIAAMAWHAAGFAPTSVIQAADHHSAIAFVAAGLGVCIMPRLAAKSAAQGVRIVEVQAPTPRRTIVAHLHDSVNQHPLASALITRITNKLAETTTPAP</sequence>
<keyword evidence="2" id="KW-0805">Transcription regulation</keyword>
<reference evidence="7" key="1">
    <citation type="journal article" date="2021" name="PeerJ">
        <title>Extensive microbial diversity within the chicken gut microbiome revealed by metagenomics and culture.</title>
        <authorList>
            <person name="Gilroy R."/>
            <person name="Ravi A."/>
            <person name="Getino M."/>
            <person name="Pursley I."/>
            <person name="Horton D.L."/>
            <person name="Alikhan N.F."/>
            <person name="Baker D."/>
            <person name="Gharbi K."/>
            <person name="Hall N."/>
            <person name="Watson M."/>
            <person name="Adriaenssens E.M."/>
            <person name="Foster-Nyarko E."/>
            <person name="Jarju S."/>
            <person name="Secka A."/>
            <person name="Antonio M."/>
            <person name="Oren A."/>
            <person name="Chaudhuri R.R."/>
            <person name="La Ragione R."/>
            <person name="Hildebrand F."/>
            <person name="Pallen M.J."/>
        </authorList>
    </citation>
    <scope>NUCLEOTIDE SEQUENCE</scope>
    <source>
        <strain evidence="7">ChiGjej1B1-18357</strain>
    </source>
</reference>
<keyword evidence="3" id="KW-0238">DNA-binding</keyword>
<dbReference type="PROSITE" id="PS50931">
    <property type="entry name" value="HTH_LYSR"/>
    <property type="match status" value="1"/>
</dbReference>
<dbReference type="GO" id="GO:0003700">
    <property type="term" value="F:DNA-binding transcription factor activity"/>
    <property type="evidence" value="ECO:0007669"/>
    <property type="project" value="InterPro"/>
</dbReference>
<dbReference type="PANTHER" id="PTHR30346">
    <property type="entry name" value="TRANSCRIPTIONAL DUAL REGULATOR HCAR-RELATED"/>
    <property type="match status" value="1"/>
</dbReference>
<accession>A0A921JYR8</accession>
<feature type="domain" description="HTH lysR-type" evidence="6">
    <location>
        <begin position="2"/>
        <end position="59"/>
    </location>
</feature>
<keyword evidence="4" id="KW-0010">Activator</keyword>
<dbReference type="AlphaFoldDB" id="A0A921JYR8"/>
<dbReference type="GO" id="GO:0003677">
    <property type="term" value="F:DNA binding"/>
    <property type="evidence" value="ECO:0007669"/>
    <property type="project" value="UniProtKB-KW"/>
</dbReference>
<evidence type="ECO:0000313" key="8">
    <source>
        <dbReference type="Proteomes" id="UP000776650"/>
    </source>
</evidence>